<name>F0S674_PSESL</name>
<dbReference type="InterPro" id="IPR000683">
    <property type="entry name" value="Gfo/Idh/MocA-like_OxRdtase_N"/>
</dbReference>
<dbReference type="GO" id="GO:0016491">
    <property type="term" value="F:oxidoreductase activity"/>
    <property type="evidence" value="ECO:0007669"/>
    <property type="project" value="UniProtKB-KW"/>
</dbReference>
<accession>F0S674</accession>
<dbReference type="eggNOG" id="COG0673">
    <property type="taxonomic scope" value="Bacteria"/>
</dbReference>
<dbReference type="HOGENOM" id="CLU_023194_24_0_10"/>
<dbReference type="GO" id="GO:0000166">
    <property type="term" value="F:nucleotide binding"/>
    <property type="evidence" value="ECO:0007669"/>
    <property type="project" value="InterPro"/>
</dbReference>
<dbReference type="Pfam" id="PF19051">
    <property type="entry name" value="GFO_IDH_MocA_C2"/>
    <property type="match status" value="1"/>
</dbReference>
<dbReference type="Proteomes" id="UP000000310">
    <property type="component" value="Chromosome"/>
</dbReference>
<dbReference type="SUPFAM" id="SSF55347">
    <property type="entry name" value="Glyceraldehyde-3-phosphate dehydrogenase-like, C-terminal domain"/>
    <property type="match status" value="1"/>
</dbReference>
<organism evidence="4 5">
    <name type="scientific">Pseudopedobacter saltans (strain ATCC 51119 / DSM 12145 / JCM 21818 / CCUG 39354 / LMG 10337 / NBRC 100064 / NCIMB 13643)</name>
    <name type="common">Pedobacter saltans</name>
    <dbReference type="NCBI Taxonomy" id="762903"/>
    <lineage>
        <taxon>Bacteria</taxon>
        <taxon>Pseudomonadati</taxon>
        <taxon>Bacteroidota</taxon>
        <taxon>Sphingobacteriia</taxon>
        <taxon>Sphingobacteriales</taxon>
        <taxon>Sphingobacteriaceae</taxon>
        <taxon>Pseudopedobacter</taxon>
    </lineage>
</organism>
<gene>
    <name evidence="4" type="ordered locus">Pedsa_2646</name>
</gene>
<keyword evidence="1" id="KW-0560">Oxidoreductase</keyword>
<dbReference type="InterPro" id="IPR036291">
    <property type="entry name" value="NAD(P)-bd_dom_sf"/>
</dbReference>
<reference evidence="4 5" key="1">
    <citation type="journal article" date="2011" name="Stand. Genomic Sci.">
        <title>Complete genome sequence of the gliding, heparinolytic Pedobacter saltans type strain (113).</title>
        <authorList>
            <person name="Liolios K."/>
            <person name="Sikorski J."/>
            <person name="Lu M."/>
            <person name="Nolan M."/>
            <person name="Lapidus A."/>
            <person name="Lucas S."/>
            <person name="Hammon N."/>
            <person name="Deshpande S."/>
            <person name="Cheng J.F."/>
            <person name="Tapia R."/>
            <person name="Han C."/>
            <person name="Goodwin L."/>
            <person name="Pitluck S."/>
            <person name="Huntemann M."/>
            <person name="Ivanova N."/>
            <person name="Pagani I."/>
            <person name="Mavromatis K."/>
            <person name="Ovchinikova G."/>
            <person name="Pati A."/>
            <person name="Chen A."/>
            <person name="Palaniappan K."/>
            <person name="Land M."/>
            <person name="Hauser L."/>
            <person name="Brambilla E.M."/>
            <person name="Kotsyurbenko O."/>
            <person name="Rohde M."/>
            <person name="Tindall B.J."/>
            <person name="Abt B."/>
            <person name="Goker M."/>
            <person name="Detter J.C."/>
            <person name="Woyke T."/>
            <person name="Bristow J."/>
            <person name="Eisen J.A."/>
            <person name="Markowitz V."/>
            <person name="Hugenholtz P."/>
            <person name="Klenk H.P."/>
            <person name="Kyrpides N.C."/>
        </authorList>
    </citation>
    <scope>NUCLEOTIDE SEQUENCE [LARGE SCALE GENOMIC DNA]</scope>
    <source>
        <strain evidence="5">ATCC 51119 / DSM 12145 / JCM 21818 / LMG 10337 / NBRC 100064 / NCIMB 13643</strain>
    </source>
</reference>
<evidence type="ECO:0000259" key="3">
    <source>
        <dbReference type="Pfam" id="PF19051"/>
    </source>
</evidence>
<dbReference type="Gene3D" id="3.40.50.720">
    <property type="entry name" value="NAD(P)-binding Rossmann-like Domain"/>
    <property type="match status" value="1"/>
</dbReference>
<dbReference type="SUPFAM" id="SSF51735">
    <property type="entry name" value="NAD(P)-binding Rossmann-fold domains"/>
    <property type="match status" value="1"/>
</dbReference>
<evidence type="ECO:0000256" key="1">
    <source>
        <dbReference type="ARBA" id="ARBA00023002"/>
    </source>
</evidence>
<dbReference type="STRING" id="762903.Pedsa_2646"/>
<dbReference type="Gene3D" id="3.30.360.10">
    <property type="entry name" value="Dihydrodipicolinate Reductase, domain 2"/>
    <property type="match status" value="1"/>
</dbReference>
<evidence type="ECO:0000313" key="5">
    <source>
        <dbReference type="Proteomes" id="UP000000310"/>
    </source>
</evidence>
<protein>
    <submittedName>
        <fullName evidence="4">Oxidoreductase domain protein</fullName>
    </submittedName>
</protein>
<dbReference type="InterPro" id="IPR043906">
    <property type="entry name" value="Gfo/Idh/MocA_OxRdtase_bact_C"/>
</dbReference>
<dbReference type="Pfam" id="PF01408">
    <property type="entry name" value="GFO_IDH_MocA"/>
    <property type="match status" value="1"/>
</dbReference>
<sequence>MENKSTKPIQNINNKNVKMESKNNSRREFIKKSAIGIASFTIVPRFVLGKGYLAPSDHLTKGVIGVGSMGRGHFKYAGTKTVAICDVDSRHLAIAQQALGGGIKEYHDFRDLIKSPEVDIVHIATPPHWHGVMSVEAARAGKDIWCEKPMTRTIGEGEKVVEAVKQHGNMFRLNTWFRFDANFYGMNVPVKKIKKLVDTGMLGWPLKVTISQHTGFNWKFYWVGRENLPKQQVPKELDYDMWLGPAPYKPYSEHRVHTTFRGYWDYDGGGLGDMGQHYLDPVQYILGKDNESPVSVDVDAPQQHPDAVGTWRRITYTYADGCQIILDGEGKDVGKAFIEGPSGKLYKGFVCDIPNVEQKLAQYPDPEMQVTDFLQSVRTREKFALNEINGHRSATLVNLGAIALRLNRSLRFDSATQRFVNDDAANRLISQPMRGPWSI</sequence>
<proteinExistence type="predicted"/>
<dbReference type="InterPro" id="IPR050463">
    <property type="entry name" value="Gfo/Idh/MocA_oxidrdct_glycsds"/>
</dbReference>
<evidence type="ECO:0000259" key="2">
    <source>
        <dbReference type="Pfam" id="PF01408"/>
    </source>
</evidence>
<dbReference type="PANTHER" id="PTHR43818:SF11">
    <property type="entry name" value="BCDNA.GH03377"/>
    <property type="match status" value="1"/>
</dbReference>
<feature type="domain" description="Gfo/Idh/MocA-like oxidoreductase bacterial type C-terminal" evidence="3">
    <location>
        <begin position="186"/>
        <end position="439"/>
    </location>
</feature>
<reference evidence="5" key="2">
    <citation type="submission" date="2011-02" db="EMBL/GenBank/DDBJ databases">
        <title>The complete genome of Pedobacter saltans DSM 12145.</title>
        <authorList>
            <consortium name="US DOE Joint Genome Institute (JGI-PGF)"/>
            <person name="Lucas S."/>
            <person name="Copeland A."/>
            <person name="Lapidus A."/>
            <person name="Bruce D."/>
            <person name="Goodwin L."/>
            <person name="Pitluck S."/>
            <person name="Kyrpides N."/>
            <person name="Mavromatis K."/>
            <person name="Pagani I."/>
            <person name="Ivanova N."/>
            <person name="Ovchinnikova G."/>
            <person name="Lu M."/>
            <person name="Detter J.C."/>
            <person name="Han C."/>
            <person name="Land M."/>
            <person name="Hauser L."/>
            <person name="Markowitz V."/>
            <person name="Cheng J.-F."/>
            <person name="Hugenholtz P."/>
            <person name="Woyke T."/>
            <person name="Wu D."/>
            <person name="Tindall B."/>
            <person name="Pomrenke H.G."/>
            <person name="Brambilla E."/>
            <person name="Klenk H.-P."/>
            <person name="Eisen J.A."/>
        </authorList>
    </citation>
    <scope>NUCLEOTIDE SEQUENCE [LARGE SCALE GENOMIC DNA]</scope>
    <source>
        <strain evidence="5">ATCC 51119 / DSM 12145 / JCM 21818 / LMG 10337 / NBRC 100064 / NCIMB 13643</strain>
    </source>
</reference>
<evidence type="ECO:0000313" key="4">
    <source>
        <dbReference type="EMBL" id="ADY53188.1"/>
    </source>
</evidence>
<dbReference type="EMBL" id="CP002545">
    <property type="protein sequence ID" value="ADY53188.1"/>
    <property type="molecule type" value="Genomic_DNA"/>
</dbReference>
<dbReference type="PANTHER" id="PTHR43818">
    <property type="entry name" value="BCDNA.GH03377"/>
    <property type="match status" value="1"/>
</dbReference>
<feature type="domain" description="Gfo/Idh/MocA-like oxidoreductase N-terminal" evidence="2">
    <location>
        <begin position="62"/>
        <end position="174"/>
    </location>
</feature>
<dbReference type="KEGG" id="psn:Pedsa_2646"/>
<keyword evidence="5" id="KW-1185">Reference proteome</keyword>
<dbReference type="AlphaFoldDB" id="F0S674"/>